<dbReference type="PANTHER" id="PTHR33121:SF70">
    <property type="entry name" value="SIGNALING PROTEIN YKOW"/>
    <property type="match status" value="1"/>
</dbReference>
<evidence type="ECO:0000259" key="2">
    <source>
        <dbReference type="PROSITE" id="PS50887"/>
    </source>
</evidence>
<dbReference type="EMBL" id="LLZH01000013">
    <property type="protein sequence ID" value="KUL41314.1"/>
    <property type="molecule type" value="Genomic_DNA"/>
</dbReference>
<dbReference type="SUPFAM" id="SSF141868">
    <property type="entry name" value="EAL domain-like"/>
    <property type="match status" value="1"/>
</dbReference>
<dbReference type="InterPro" id="IPR001633">
    <property type="entry name" value="EAL_dom"/>
</dbReference>
<feature type="domain" description="EAL" evidence="1">
    <location>
        <begin position="494"/>
        <end position="748"/>
    </location>
</feature>
<dbReference type="Gene3D" id="3.20.20.450">
    <property type="entry name" value="EAL domain"/>
    <property type="match status" value="1"/>
</dbReference>
<proteinExistence type="predicted"/>
<evidence type="ECO:0000313" key="3">
    <source>
        <dbReference type="EMBL" id="KUL41314.1"/>
    </source>
</evidence>
<dbReference type="InterPro" id="IPR043128">
    <property type="entry name" value="Rev_trsase/Diguanyl_cyclase"/>
</dbReference>
<dbReference type="Proteomes" id="UP000053244">
    <property type="component" value="Unassembled WGS sequence"/>
</dbReference>
<protein>
    <recommendedName>
        <fullName evidence="5">Diguanylate cyclase</fullName>
    </recommendedName>
</protein>
<keyword evidence="4" id="KW-1185">Reference proteome</keyword>
<dbReference type="InterPro" id="IPR035919">
    <property type="entry name" value="EAL_sf"/>
</dbReference>
<dbReference type="Gene3D" id="3.30.70.270">
    <property type="match status" value="1"/>
</dbReference>
<evidence type="ECO:0008006" key="5">
    <source>
        <dbReference type="Google" id="ProtNLM"/>
    </source>
</evidence>
<evidence type="ECO:0000259" key="1">
    <source>
        <dbReference type="PROSITE" id="PS50883"/>
    </source>
</evidence>
<dbReference type="InterPro" id="IPR000160">
    <property type="entry name" value="GGDEF_dom"/>
</dbReference>
<dbReference type="AlphaFoldDB" id="A0A0X3V9R2"/>
<feature type="domain" description="GGDEF" evidence="2">
    <location>
        <begin position="354"/>
        <end position="485"/>
    </location>
</feature>
<dbReference type="FunFam" id="3.20.20.450:FF:000001">
    <property type="entry name" value="Cyclic di-GMP phosphodiesterase yahA"/>
    <property type="match status" value="1"/>
</dbReference>
<dbReference type="RefSeq" id="WP_232343876.1">
    <property type="nucleotide sequence ID" value="NZ_LLZH01000013.1"/>
</dbReference>
<dbReference type="SMART" id="SM00267">
    <property type="entry name" value="GGDEF"/>
    <property type="match status" value="1"/>
</dbReference>
<dbReference type="NCBIfam" id="TIGR00254">
    <property type="entry name" value="GGDEF"/>
    <property type="match status" value="1"/>
</dbReference>
<dbReference type="PROSITE" id="PS50887">
    <property type="entry name" value="GGDEF"/>
    <property type="match status" value="1"/>
</dbReference>
<dbReference type="SMART" id="SM00052">
    <property type="entry name" value="EAL"/>
    <property type="match status" value="1"/>
</dbReference>
<dbReference type="InterPro" id="IPR029787">
    <property type="entry name" value="Nucleotide_cyclase"/>
</dbReference>
<name>A0A0X3V9R2_9ACTN</name>
<accession>A0A0X3V9R2</accession>
<sequence length="765" mass="82270">MMIGRSAIVRHARAAAFLAGLLVLVMSVFTSVLATRDKQVTSQDHALDLALQQQVATVRNYFAQSRAIAEVLADNPVFIDFYQAPGTTAEKIATGGPLLERVNDALAYLEQLYPGRVGEACFVDRDGSQIARIDNGLPVATKNLRPDETKMSYFAPTLALGPERDYQTKAYQSPDTHNAVISNSIVVSAAGHTGMVHFEIALDSLRLPATSGRVASIIDASTGGVLVDSRTATTITGNDDDSFIPLKEGGKLAGITTLGDRRVAYQRLPTATNNANDWYVAVSATAFGLGWSRGLSVNSLALLLGALLTILVSGVSWRSHTRSVRRAATHDPLTGLPNRALFVERTEVALRNGRPAAALIINLQGFRNVNDVLGHRHGDLLLIQVAERLSEAAPTGATVARIGADDFAVLLPGVDLEPARETADKLLAALHHTFLIDDFQLDVEANAGLAAAPEHGTEADALLRHADAALHLAREQASTVQQYDASNDTNAANRLELLGDLRRAIGADDQLSLHYQPKIDLAGGRVTGVEALIRWQHPRLGRVAPDQFIPMAESTSLIRPLTSHVLDIAVRQAKDWSDRGMPIPVAVNLSTRCLLDPHFPAQVFDLLHRVGLPVALLKFEITESMVMTDPEKALAVLRELRSGGISLSIDDFGTGHSSMTYLQRLPVDELKIDKSFVQAMGDSHGDAVLVRTAITLGHNLGLSVVAEGVEDLAAVAALRELGCDVAQGYHFARPMPAEDFDQWLSDYSGRSYSARHSANAVPVDA</sequence>
<gene>
    <name evidence="3" type="ORF">ADL15_03395</name>
</gene>
<dbReference type="GO" id="GO:0071111">
    <property type="term" value="F:cyclic-guanylate-specific phosphodiesterase activity"/>
    <property type="evidence" value="ECO:0007669"/>
    <property type="project" value="InterPro"/>
</dbReference>
<organism evidence="3 4">
    <name type="scientific">Actinoplanes awajinensis subsp. mycoplanecinus</name>
    <dbReference type="NCBI Taxonomy" id="135947"/>
    <lineage>
        <taxon>Bacteria</taxon>
        <taxon>Bacillati</taxon>
        <taxon>Actinomycetota</taxon>
        <taxon>Actinomycetes</taxon>
        <taxon>Micromonosporales</taxon>
        <taxon>Micromonosporaceae</taxon>
        <taxon>Actinoplanes</taxon>
    </lineage>
</organism>
<dbReference type="Pfam" id="PF00990">
    <property type="entry name" value="GGDEF"/>
    <property type="match status" value="1"/>
</dbReference>
<dbReference type="PANTHER" id="PTHR33121">
    <property type="entry name" value="CYCLIC DI-GMP PHOSPHODIESTERASE PDEF"/>
    <property type="match status" value="1"/>
</dbReference>
<comment type="caution">
    <text evidence="3">The sequence shown here is derived from an EMBL/GenBank/DDBJ whole genome shotgun (WGS) entry which is preliminary data.</text>
</comment>
<reference evidence="3 4" key="1">
    <citation type="submission" date="2015-10" db="EMBL/GenBank/DDBJ databases">
        <authorList>
            <person name="Gilbert D.G."/>
        </authorList>
    </citation>
    <scope>NUCLEOTIDE SEQUENCE [LARGE SCALE GENOMIC DNA]</scope>
    <source>
        <strain evidence="3 4">NRRL B-16712</strain>
    </source>
</reference>
<dbReference type="InterPro" id="IPR050706">
    <property type="entry name" value="Cyclic-di-GMP_PDE-like"/>
</dbReference>
<dbReference type="PROSITE" id="PS50883">
    <property type="entry name" value="EAL"/>
    <property type="match status" value="1"/>
</dbReference>
<evidence type="ECO:0000313" key="4">
    <source>
        <dbReference type="Proteomes" id="UP000053244"/>
    </source>
</evidence>
<dbReference type="SUPFAM" id="SSF55073">
    <property type="entry name" value="Nucleotide cyclase"/>
    <property type="match status" value="1"/>
</dbReference>
<dbReference type="CDD" id="cd01949">
    <property type="entry name" value="GGDEF"/>
    <property type="match status" value="1"/>
</dbReference>
<dbReference type="CDD" id="cd01948">
    <property type="entry name" value="EAL"/>
    <property type="match status" value="1"/>
</dbReference>
<dbReference type="Pfam" id="PF00563">
    <property type="entry name" value="EAL"/>
    <property type="match status" value="1"/>
</dbReference>